<keyword evidence="8 14" id="KW-0812">Transmembrane</keyword>
<protein>
    <recommendedName>
        <fullName evidence="7">3-hydroxy-3-methylglutaryl-coenzyme A reductase</fullName>
        <ecNumber evidence="6">1.1.1.34</ecNumber>
    </recommendedName>
</protein>
<dbReference type="SUPFAM" id="SSF140990">
    <property type="entry name" value="FtsH protease domain-like"/>
    <property type="match status" value="1"/>
</dbReference>
<dbReference type="GO" id="GO:0005524">
    <property type="term" value="F:ATP binding"/>
    <property type="evidence" value="ECO:0007669"/>
    <property type="project" value="InterPro"/>
</dbReference>
<dbReference type="InterPro" id="IPR002202">
    <property type="entry name" value="HMG_CoA_Rdtase"/>
</dbReference>
<keyword evidence="11" id="KW-0560">Oxidoreductase</keyword>
<evidence type="ECO:0000256" key="8">
    <source>
        <dbReference type="ARBA" id="ARBA00022692"/>
    </source>
</evidence>
<dbReference type="CDD" id="cd00643">
    <property type="entry name" value="HMG-CoA_reductase_classI"/>
    <property type="match status" value="1"/>
</dbReference>
<dbReference type="GO" id="GO:0051604">
    <property type="term" value="P:protein maturation"/>
    <property type="evidence" value="ECO:0007669"/>
    <property type="project" value="UniProtKB-ARBA"/>
</dbReference>
<comment type="pathway">
    <text evidence="3">Metabolic intermediate biosynthesis; (R)-mevalonate biosynthesis; (R)-mevalonate from acetyl-CoA: step 3/3.</text>
</comment>
<dbReference type="SUPFAM" id="SSF56542">
    <property type="entry name" value="Substrate-binding domain of HMG-CoA reductase"/>
    <property type="match status" value="1"/>
</dbReference>
<dbReference type="Pfam" id="PF17862">
    <property type="entry name" value="AAA_lid_3"/>
    <property type="match status" value="1"/>
</dbReference>
<gene>
    <name evidence="17" type="ORF">CSKR_108196</name>
</gene>
<dbReference type="PANTHER" id="PTHR10572">
    <property type="entry name" value="3-HYDROXY-3-METHYLGLUTARYL-COENZYME A REDUCTASE"/>
    <property type="match status" value="1"/>
</dbReference>
<dbReference type="Gene3D" id="3.30.70.420">
    <property type="entry name" value="Hydroxymethylglutaryl-CoA reductase, class I/II, NAD/NADP-binding domain"/>
    <property type="match status" value="1"/>
</dbReference>
<dbReference type="InterPro" id="IPR023282">
    <property type="entry name" value="HMG_CoA_Rdtase_N"/>
</dbReference>
<evidence type="ECO:0000256" key="4">
    <source>
        <dbReference type="ARBA" id="ARBA00007661"/>
    </source>
</evidence>
<dbReference type="Gene3D" id="3.90.770.10">
    <property type="entry name" value="3-hydroxy-3-methylglutaryl-coenzyme A Reductase, Chain A, domain 2"/>
    <property type="match status" value="1"/>
</dbReference>
<name>A0A8T1LZN2_CLOSI</name>
<dbReference type="Pfam" id="PF01434">
    <property type="entry name" value="Peptidase_M41"/>
    <property type="match status" value="1"/>
</dbReference>
<evidence type="ECO:0000256" key="14">
    <source>
        <dbReference type="SAM" id="Phobius"/>
    </source>
</evidence>
<evidence type="ECO:0000313" key="17">
    <source>
        <dbReference type="EMBL" id="KAG5442564.1"/>
    </source>
</evidence>
<dbReference type="InterPro" id="IPR023076">
    <property type="entry name" value="HMG_CoA_Rdtase_CS"/>
</dbReference>
<dbReference type="GO" id="GO:0004420">
    <property type="term" value="F:hydroxymethylglutaryl-CoA reductase (NADPH) activity"/>
    <property type="evidence" value="ECO:0007669"/>
    <property type="project" value="UniProtKB-EC"/>
</dbReference>
<accession>A0A8T1LZN2</accession>
<dbReference type="PROSITE" id="PS00318">
    <property type="entry name" value="HMG_COA_REDUCTASE_2"/>
    <property type="match status" value="1"/>
</dbReference>
<sequence>VHLKPLKLAEDAQTVARRMAARTPGFSGADIASVCNEAALIAAREDAQSVTLMHFDKAIDRVVAGLEKKSQVLQPEEKRTVAYHEAGHATVGWFLEHCNPLLKVSIIPRGKALGYAQYQPRDIYLHTQEQMLDEMCLALGGRASEEVFFEKVGSGAVDDLQRVTRSAYAQVVQLGFSPKVGLLSFDLPQQGDMVLTKPYSEQTAQLIDDEVRQIVQKAYERTLGIIREKRSLVEKLALRLLDKEQLQKEDLVEVLGPRPFAEKSTYEEIVGPGPLDEDTTLPPGLKDWNKEEPLTSAVSGRNGSSGWSANLLTARSMVRTPPLPLDFPCLGLGNLAVFQPSCFLRVAWQLSTRRVLQLNDFFAISETKLLKKNRSAVTPSRCLAAMPPAGSTRAGILPGCPSLDAGSREADMGFEPRTFRSVNSHSNHLSHLTPSSRGLKWLEREFTDRKVRGSNPASASRLPLSRLGQPGSIPALVLSLADVMPPKGSTRAGILPGYPNLDRGSREAEAGFEPRTFRSGYLAIIRFIVAHPPVPLMSISLEDTLKIVCVPGWEDMLSIIVFVWSLDLAFSRIYNFAHSLPTQKHHFLGSRFRFPTAVLSLLYCAVMFLSTSFSVFLYPVGSARDVLAAVTLFLLISDVDAFLSCSQCFMASFLANGTALERSPTVWLLSTFRKSVFVQEKLINSLLKLFGFGVGATCGYHRFEIVCRIVLILLFVYMVILLHLSLLIWLTTTRGFSLSVTMNLQPKQLIGSTPVSMAVRRRSRSCSAKVESYPERLPVSVSTVLQHNQSLRYEAPVLDRIKYLMIVALCLLCLHNQFVTWLGEDHQFDTQHPSNTTTWQYATPPSFFIRFFRWQWFRLFNRTTLNLSLFMITAVLLYHRAKLRAARHAELLDFTVGTDSLPVGDITSKVGEEVKWMSTNGISPFSSTPQRPAGAIKTHLPTERPPARKACDGEVATECSIRTRPLPDAFVADDELLKQLSMGKLKTRDLESLVRNPNRAVELRRADFCRLLSNPHALERLPFRDYDYRFVHGQCCEEVIGFIPIPVGKVGPLLLDGRSHYLPLATTEGCLVASTNRGCRALFLSGGAKSAVFRDQMTRAPVVWFPSVLEVVQCIAWIESTEGFQSLKSVFDRTSGHINLISVFPNPTGHYLHIRFSARTGDAMGMNMVSKATNAALHELQRHFPTMQVISLSGNMCTDKKAATINTTLGRGKSVIVESCLPATVLAQVLHTTAARLARLAHAKNWTGSAMAGCPGMMGCNAHAANIVAGLFAATGQDLAQVVDASACLTQFEVGDNESLVVTVTMPCIEVGTIGGGTRLPAQRACLDILDLSVDKPTEHLARLIAGTVLAGELSLMAALDTDDLVSAHLRLNRSTLPVSTNTKQIEQSVETSASSSSVRTTAVSGFLVKSDASGRLEPPHAIIARLYDRKVRGSNPTCASRLPLSSLGQPDSIPALVLPSGGMAAKHRKGVTAERLFSVIHSKPSLRRADIVLSAVTTFRCLAAMPPEGSTRAGTLSGCPSLDRGSREAEVGFEPRTFRSVNPRYNSEPLVARRLVVLTTNREVA</sequence>
<proteinExistence type="inferred from homology"/>
<evidence type="ECO:0000256" key="3">
    <source>
        <dbReference type="ARBA" id="ARBA00005084"/>
    </source>
</evidence>
<feature type="domain" description="AAA ATPase AAA+ lid" evidence="16">
    <location>
        <begin position="19"/>
        <end position="57"/>
    </location>
</feature>
<dbReference type="InterPro" id="IPR037219">
    <property type="entry name" value="Peptidase_M41-like"/>
</dbReference>
<dbReference type="GO" id="GO:0016126">
    <property type="term" value="P:sterol biosynthetic process"/>
    <property type="evidence" value="ECO:0007669"/>
    <property type="project" value="TreeGrafter"/>
</dbReference>
<dbReference type="GO" id="GO:0004222">
    <property type="term" value="F:metalloendopeptidase activity"/>
    <property type="evidence" value="ECO:0007669"/>
    <property type="project" value="InterPro"/>
</dbReference>
<comment type="subcellular location">
    <subcellularLocation>
        <location evidence="2">Membrane</location>
    </subcellularLocation>
    <subcellularLocation>
        <location evidence="1">Mitochondrion</location>
    </subcellularLocation>
</comment>
<evidence type="ECO:0000313" key="18">
    <source>
        <dbReference type="Proteomes" id="UP000286415"/>
    </source>
</evidence>
<evidence type="ECO:0000256" key="1">
    <source>
        <dbReference type="ARBA" id="ARBA00004173"/>
    </source>
</evidence>
<evidence type="ECO:0000256" key="10">
    <source>
        <dbReference type="ARBA" id="ARBA00022989"/>
    </source>
</evidence>
<feature type="non-terminal residue" evidence="17">
    <location>
        <position position="1"/>
    </location>
</feature>
<evidence type="ECO:0000259" key="15">
    <source>
        <dbReference type="Pfam" id="PF01434"/>
    </source>
</evidence>
<dbReference type="OrthoDB" id="310654at2759"/>
<keyword evidence="12 14" id="KW-0472">Membrane</keyword>
<dbReference type="InterPro" id="IPR041569">
    <property type="entry name" value="AAA_lid_3"/>
</dbReference>
<dbReference type="GO" id="GO:0005789">
    <property type="term" value="C:endoplasmic reticulum membrane"/>
    <property type="evidence" value="ECO:0007669"/>
    <property type="project" value="TreeGrafter"/>
</dbReference>
<dbReference type="Proteomes" id="UP000286415">
    <property type="component" value="Unassembled WGS sequence"/>
</dbReference>
<reference evidence="17 18" key="1">
    <citation type="journal article" date="2018" name="Biotechnol. Adv.">
        <title>Improved genomic resources and new bioinformatic workflow for the carcinogenic parasite Clonorchis sinensis: Biotechnological implications.</title>
        <authorList>
            <person name="Wang D."/>
            <person name="Korhonen P.K."/>
            <person name="Gasser R.B."/>
            <person name="Young N.D."/>
        </authorList>
    </citation>
    <scope>NUCLEOTIDE SEQUENCE [LARGE SCALE GENOMIC DNA]</scope>
    <source>
        <strain evidence="17">Cs-k2</strain>
    </source>
</reference>
<reference evidence="17 18" key="2">
    <citation type="journal article" date="2021" name="Genomics">
        <title>High-quality reference genome for Clonorchis sinensis.</title>
        <authorList>
            <person name="Young N.D."/>
            <person name="Stroehlein A.J."/>
            <person name="Kinkar L."/>
            <person name="Wang T."/>
            <person name="Sohn W.M."/>
            <person name="Chang B.C.H."/>
            <person name="Kaur P."/>
            <person name="Weisz D."/>
            <person name="Dudchenko O."/>
            <person name="Aiden E.L."/>
            <person name="Korhonen P.K."/>
            <person name="Gasser R.B."/>
        </authorList>
    </citation>
    <scope>NUCLEOTIDE SEQUENCE [LARGE SCALE GENOMIC DNA]</scope>
    <source>
        <strain evidence="17">Cs-k2</strain>
    </source>
</reference>
<comment type="similarity">
    <text evidence="4">Belongs to the HMG-CoA reductase family.</text>
</comment>
<dbReference type="InterPro" id="IPR000642">
    <property type="entry name" value="Peptidase_M41"/>
</dbReference>
<dbReference type="Pfam" id="PF00368">
    <property type="entry name" value="HMG-CoA_red"/>
    <property type="match status" value="1"/>
</dbReference>
<dbReference type="GO" id="GO:0008299">
    <property type="term" value="P:isoprenoid biosynthetic process"/>
    <property type="evidence" value="ECO:0007669"/>
    <property type="project" value="InterPro"/>
</dbReference>
<evidence type="ECO:0000256" key="5">
    <source>
        <dbReference type="ARBA" id="ARBA00010550"/>
    </source>
</evidence>
<dbReference type="FunFam" id="3.30.70.420:FF:000001">
    <property type="entry name" value="3-hydroxy-3-methylglutaryl coenzyme A reductase"/>
    <property type="match status" value="1"/>
</dbReference>
<dbReference type="GO" id="GO:0005739">
    <property type="term" value="C:mitochondrion"/>
    <property type="evidence" value="ECO:0007669"/>
    <property type="project" value="UniProtKB-SubCell"/>
</dbReference>
<evidence type="ECO:0000256" key="6">
    <source>
        <dbReference type="ARBA" id="ARBA00012999"/>
    </source>
</evidence>
<comment type="similarity">
    <text evidence="5">In the N-terminal section; belongs to the AAA ATPase family.</text>
</comment>
<evidence type="ECO:0000256" key="12">
    <source>
        <dbReference type="ARBA" id="ARBA00023136"/>
    </source>
</evidence>
<dbReference type="Gene3D" id="1.20.58.760">
    <property type="entry name" value="Peptidase M41"/>
    <property type="match status" value="1"/>
</dbReference>
<dbReference type="PROSITE" id="PS50065">
    <property type="entry name" value="HMG_COA_REDUCTASE_4"/>
    <property type="match status" value="1"/>
</dbReference>
<evidence type="ECO:0000256" key="2">
    <source>
        <dbReference type="ARBA" id="ARBA00004370"/>
    </source>
</evidence>
<keyword evidence="10 14" id="KW-1133">Transmembrane helix</keyword>
<dbReference type="Gene3D" id="1.10.3270.10">
    <property type="entry name" value="HMGR, N-terminal domain"/>
    <property type="match status" value="1"/>
</dbReference>
<evidence type="ECO:0000256" key="13">
    <source>
        <dbReference type="SAM" id="MobiDB-lite"/>
    </source>
</evidence>
<feature type="transmembrane region" description="Helical" evidence="14">
    <location>
        <begin position="598"/>
        <end position="620"/>
    </location>
</feature>
<dbReference type="PROSITE" id="PS00066">
    <property type="entry name" value="HMG_COA_REDUCTASE_1"/>
    <property type="match status" value="1"/>
</dbReference>
<evidence type="ECO:0000259" key="16">
    <source>
        <dbReference type="Pfam" id="PF17862"/>
    </source>
</evidence>
<evidence type="ECO:0000256" key="9">
    <source>
        <dbReference type="ARBA" id="ARBA00022857"/>
    </source>
</evidence>
<evidence type="ECO:0000256" key="7">
    <source>
        <dbReference type="ARBA" id="ARBA00016920"/>
    </source>
</evidence>
<dbReference type="GO" id="GO:0004176">
    <property type="term" value="F:ATP-dependent peptidase activity"/>
    <property type="evidence" value="ECO:0007669"/>
    <property type="project" value="InterPro"/>
</dbReference>
<keyword evidence="9" id="KW-0521">NADP</keyword>
<evidence type="ECO:0000256" key="11">
    <source>
        <dbReference type="ARBA" id="ARBA00023002"/>
    </source>
</evidence>
<dbReference type="InterPro" id="IPR004554">
    <property type="entry name" value="HMG_CoA_Rdtase_eu_arc"/>
</dbReference>
<dbReference type="InterPro" id="IPR009023">
    <property type="entry name" value="HMG_CoA_Rdtase_NAD(P)-bd_sf"/>
</dbReference>
<comment type="caution">
    <text evidence="17">The sequence shown here is derived from an EMBL/GenBank/DDBJ whole genome shotgun (WGS) entry which is preliminary data.</text>
</comment>
<feature type="domain" description="Peptidase M41" evidence="15">
    <location>
        <begin position="72"/>
        <end position="254"/>
    </location>
</feature>
<dbReference type="InterPro" id="IPR023074">
    <property type="entry name" value="HMG_CoA_Rdtase_cat_sf"/>
</dbReference>
<keyword evidence="18" id="KW-1185">Reference proteome</keyword>
<dbReference type="SUPFAM" id="SSF55035">
    <property type="entry name" value="NAD-binding domain of HMG-CoA reductase"/>
    <property type="match status" value="1"/>
</dbReference>
<dbReference type="PANTHER" id="PTHR10572:SF24">
    <property type="entry name" value="3-HYDROXY-3-METHYLGLUTARYL-COENZYME A REDUCTASE"/>
    <property type="match status" value="1"/>
</dbReference>
<feature type="transmembrane region" description="Helical" evidence="14">
    <location>
        <begin position="709"/>
        <end position="730"/>
    </location>
</feature>
<dbReference type="InterPro" id="IPR009029">
    <property type="entry name" value="HMG_CoA_Rdtase_sub-bd_dom_sf"/>
</dbReference>
<dbReference type="EC" id="1.1.1.34" evidence="6"/>
<dbReference type="GO" id="GO:0006508">
    <property type="term" value="P:proteolysis"/>
    <property type="evidence" value="ECO:0007669"/>
    <property type="project" value="InterPro"/>
</dbReference>
<feature type="non-terminal residue" evidence="17">
    <location>
        <position position="1566"/>
    </location>
</feature>
<dbReference type="FunFam" id="1.10.8.60:FF:000019">
    <property type="entry name" value="AFG3-like AAA ATPase 2"/>
    <property type="match status" value="1"/>
</dbReference>
<dbReference type="EMBL" id="NIRI02000056">
    <property type="protein sequence ID" value="KAG5442564.1"/>
    <property type="molecule type" value="Genomic_DNA"/>
</dbReference>
<dbReference type="FunFam" id="1.20.58.760:FF:000003">
    <property type="entry name" value="AFG3-like AAA ATPase 2"/>
    <property type="match status" value="1"/>
</dbReference>
<dbReference type="GO" id="GO:0005778">
    <property type="term" value="C:peroxisomal membrane"/>
    <property type="evidence" value="ECO:0007669"/>
    <property type="project" value="TreeGrafter"/>
</dbReference>
<dbReference type="Gene3D" id="1.10.8.60">
    <property type="match status" value="1"/>
</dbReference>
<feature type="region of interest" description="Disordered" evidence="13">
    <location>
        <begin position="926"/>
        <end position="948"/>
    </location>
</feature>
<organism evidence="17 18">
    <name type="scientific">Clonorchis sinensis</name>
    <name type="common">Chinese liver fluke</name>
    <dbReference type="NCBI Taxonomy" id="79923"/>
    <lineage>
        <taxon>Eukaryota</taxon>
        <taxon>Metazoa</taxon>
        <taxon>Spiralia</taxon>
        <taxon>Lophotrochozoa</taxon>
        <taxon>Platyhelminthes</taxon>
        <taxon>Trematoda</taxon>
        <taxon>Digenea</taxon>
        <taxon>Opisthorchiida</taxon>
        <taxon>Opisthorchiata</taxon>
        <taxon>Opisthorchiidae</taxon>
        <taxon>Clonorchis</taxon>
    </lineage>
</organism>
<dbReference type="GO" id="GO:0015936">
    <property type="term" value="P:coenzyme A metabolic process"/>
    <property type="evidence" value="ECO:0007669"/>
    <property type="project" value="InterPro"/>
</dbReference>
<dbReference type="PRINTS" id="PR00071">
    <property type="entry name" value="HMGCOARDTASE"/>
</dbReference>